<evidence type="ECO:0000259" key="3">
    <source>
        <dbReference type="PROSITE" id="PS50994"/>
    </source>
</evidence>
<dbReference type="InterPro" id="IPR036397">
    <property type="entry name" value="RNaseH_sf"/>
</dbReference>
<dbReference type="Proteomes" id="UP000701853">
    <property type="component" value="Chromosome 11"/>
</dbReference>
<keyword evidence="1" id="KW-0378">Hydrolase</keyword>
<accession>A0A8J5YIC9</accession>
<keyword evidence="5" id="KW-1185">Reference proteome</keyword>
<dbReference type="Pfam" id="PF14223">
    <property type="entry name" value="Retrotran_gag_2"/>
    <property type="match status" value="1"/>
</dbReference>
<dbReference type="InterPro" id="IPR054722">
    <property type="entry name" value="PolX-like_BBD"/>
</dbReference>
<feature type="region of interest" description="Disordered" evidence="2">
    <location>
        <begin position="834"/>
        <end position="893"/>
    </location>
</feature>
<dbReference type="InterPro" id="IPR012337">
    <property type="entry name" value="RNaseH-like_sf"/>
</dbReference>
<feature type="compositionally biased region" description="Polar residues" evidence="2">
    <location>
        <begin position="846"/>
        <end position="861"/>
    </location>
</feature>
<keyword evidence="1" id="KW-0064">Aspartyl protease</keyword>
<feature type="compositionally biased region" description="Low complexity" evidence="2">
    <location>
        <begin position="862"/>
        <end position="886"/>
    </location>
</feature>
<organism evidence="4 5">
    <name type="scientific">Gossypium anomalum</name>
    <dbReference type="NCBI Taxonomy" id="47600"/>
    <lineage>
        <taxon>Eukaryota</taxon>
        <taxon>Viridiplantae</taxon>
        <taxon>Streptophyta</taxon>
        <taxon>Embryophyta</taxon>
        <taxon>Tracheophyta</taxon>
        <taxon>Spermatophyta</taxon>
        <taxon>Magnoliopsida</taxon>
        <taxon>eudicotyledons</taxon>
        <taxon>Gunneridae</taxon>
        <taxon>Pentapetalae</taxon>
        <taxon>rosids</taxon>
        <taxon>malvids</taxon>
        <taxon>Malvales</taxon>
        <taxon>Malvaceae</taxon>
        <taxon>Malvoideae</taxon>
        <taxon>Gossypium</taxon>
    </lineage>
</organism>
<dbReference type="Gene3D" id="3.30.420.10">
    <property type="entry name" value="Ribonuclease H-like superfamily/Ribonuclease H"/>
    <property type="match status" value="1"/>
</dbReference>
<protein>
    <recommendedName>
        <fullName evidence="3">Integrase catalytic domain-containing protein</fullName>
    </recommendedName>
</protein>
<dbReference type="Pfam" id="PF22936">
    <property type="entry name" value="Pol_BBD"/>
    <property type="match status" value="1"/>
</dbReference>
<feature type="compositionally biased region" description="Low complexity" evidence="2">
    <location>
        <begin position="245"/>
        <end position="267"/>
    </location>
</feature>
<feature type="domain" description="Integrase catalytic" evidence="3">
    <location>
        <begin position="576"/>
        <end position="739"/>
    </location>
</feature>
<dbReference type="Pfam" id="PF13976">
    <property type="entry name" value="gag_pre-integrs"/>
    <property type="match status" value="1"/>
</dbReference>
<reference evidence="4 5" key="1">
    <citation type="journal article" date="2021" name="bioRxiv">
        <title>The Gossypium anomalum genome as a resource for cotton improvement and evolutionary analysis of hybrid incompatibility.</title>
        <authorList>
            <person name="Grover C.E."/>
            <person name="Yuan D."/>
            <person name="Arick M.A."/>
            <person name="Miller E.R."/>
            <person name="Hu G."/>
            <person name="Peterson D.G."/>
            <person name="Wendel J.F."/>
            <person name="Udall J.A."/>
        </authorList>
    </citation>
    <scope>NUCLEOTIDE SEQUENCE [LARGE SCALE GENOMIC DNA]</scope>
    <source>
        <strain evidence="4">JFW-Udall</strain>
        <tissue evidence="4">Leaf</tissue>
    </source>
</reference>
<evidence type="ECO:0000256" key="2">
    <source>
        <dbReference type="SAM" id="MobiDB-lite"/>
    </source>
</evidence>
<dbReference type="Pfam" id="PF25597">
    <property type="entry name" value="SH3_retrovirus"/>
    <property type="match status" value="1"/>
</dbReference>
<dbReference type="GO" id="GO:0015074">
    <property type="term" value="P:DNA integration"/>
    <property type="evidence" value="ECO:0007669"/>
    <property type="project" value="InterPro"/>
</dbReference>
<comment type="caution">
    <text evidence="4">The sequence shown here is derived from an EMBL/GenBank/DDBJ whole genome shotgun (WGS) entry which is preliminary data.</text>
</comment>
<dbReference type="PANTHER" id="PTHR47481">
    <property type="match status" value="1"/>
</dbReference>
<dbReference type="Pfam" id="PF00665">
    <property type="entry name" value="rve"/>
    <property type="match status" value="1"/>
</dbReference>
<dbReference type="InterPro" id="IPR043502">
    <property type="entry name" value="DNA/RNA_pol_sf"/>
</dbReference>
<dbReference type="GO" id="GO:0003676">
    <property type="term" value="F:nucleic acid binding"/>
    <property type="evidence" value="ECO:0007669"/>
    <property type="project" value="InterPro"/>
</dbReference>
<feature type="region of interest" description="Disordered" evidence="2">
    <location>
        <begin position="229"/>
        <end position="267"/>
    </location>
</feature>
<dbReference type="InterPro" id="IPR025724">
    <property type="entry name" value="GAG-pre-integrase_dom"/>
</dbReference>
<dbReference type="Pfam" id="PF07727">
    <property type="entry name" value="RVT_2"/>
    <property type="match status" value="1"/>
</dbReference>
<dbReference type="GO" id="GO:0004190">
    <property type="term" value="F:aspartic-type endopeptidase activity"/>
    <property type="evidence" value="ECO:0007669"/>
    <property type="project" value="UniProtKB-KW"/>
</dbReference>
<keyword evidence="1" id="KW-0645">Protease</keyword>
<dbReference type="PROSITE" id="PS50994">
    <property type="entry name" value="INTEGRASE"/>
    <property type="match status" value="1"/>
</dbReference>
<dbReference type="InterPro" id="IPR057670">
    <property type="entry name" value="SH3_retrovirus"/>
</dbReference>
<gene>
    <name evidence="4" type="ORF">CXB51_028221</name>
</gene>
<dbReference type="SUPFAM" id="SSF53098">
    <property type="entry name" value="Ribonuclease H-like"/>
    <property type="match status" value="1"/>
</dbReference>
<dbReference type="CDD" id="cd09272">
    <property type="entry name" value="RNase_HI_RT_Ty1"/>
    <property type="match status" value="1"/>
</dbReference>
<feature type="compositionally biased region" description="Low complexity" evidence="2">
    <location>
        <begin position="834"/>
        <end position="845"/>
    </location>
</feature>
<evidence type="ECO:0000313" key="5">
    <source>
        <dbReference type="Proteomes" id="UP000701853"/>
    </source>
</evidence>
<sequence length="1424" mass="157056">MVPSSPSVQSATPMASVVSDGVDSRLFSTKKINILLDDHNYLLWRQQVLLAIKTYRLQHYIDPSTVPPSLTILDDAGVSQPNPEFDRFEQQDSALASWLLSSVSPSVLPHLIGLNTSSQIWNALVGVYGSKSTSQLMFYRRALHSQRKADLSMREFLMKVKSFCDRLAGCGEIISEQEHVTAILNGLPAEYESVVTIITASPVPYSVQGVTTMLLDAEARQQLTQLTMMDSPSSANTVSHAPAVSDSNSPPSYRPNSNTRGRGRGRFSSSRVQCQLCGRSGHLVDRCYYRFDTTYKSTNYRPPPPQANMCLFSSGTSSPWLPSPIMGAPQHAHQGWFGSPANVSSWPNPFAVGSSQHGGSLTTVPSQPQALLATPDSVADNTWYPDSGATHHLTNSPAALSDSSSYPGPGKVYVGNGMALAVKSTGQSSFRTQSRALFMRSLLFVPGITKNLLSVSKFAKDNHVMFEFFPSQCQVRDLRTREVLLRGSVHDGLYKLSLPGSSTIVAPSDSALCYNTVASVPLSLWHSRLGHPCTDTLTKALRHCNIQFHANKELAGCVACPLGKAHKLPFARSLSEYSKPLQLVVADVWGPAPVSSNGFRYYVAFTDAHSRYTWLYFLHTKSEVLSVFSIFHKQAERSLGCQLLALQTDGGGEFQALKSYLAHHGIRHRITCPYSSEQNGLVERKHRQIVEKGLSMLAHASMPLSCWTDAFGCAVYLINRLPSSPLGSLSPYEKLFHVKPNYSFLRVFGCLCFPSLRCFNSHKLQFRSSPCIFLGYSSSHHGYRCQDKYGRIFISRHVMFHESTFKDFSSSAQSPVATSPSSTKLLALPSTTPPVLSSVVSRPQVDTSSSPPLTTSFNARQSASPTPLTNSSNPSSSMPINSLSQPTHPLSAPLNSHAMVTRSKAGIFKPKAFLTKATSLSSDTPADIHEAMQSPDWVVAVNSELQALLKNNTWTLSTLPANRRVVGCKWLFKVKRKADGTVDRYKARLVAKGFSQHAGFDFRDTFSPVVRAATIRVVLALAVIKGWSLRQIDVNNAFLNGDLTEEIYMAQPPGFEKQGSNGQQLVCKLNKALYGLRQAPRAWFITLKQYLVTNLGFTASKADTSLFVRVSSDHIVLLMVYVDDIVITGSSTEEIDRVVHQLHSKFALKDMGQLHFFLGIEVQHMLQGLFLSQKKYILEILHKTGMADATATPTPMVTTLKLTTSDSNPPFADLSQYMNLLSETHWRAVKRVLRYLVGTVDYGLHFSKGQAEVICYSDADWASSMEDRRSTTGYVVYLGPNPVAWCSRKQPVVSRSSSEAEYRSLANCVSELLWVKQLIGEIGLSNIPPPVVWCDNTSTVSIAENPTHHARIKHVEIDHHFVKEKVLDGTLQVNFVPSAEQVADVLTKPIAPKQFESFRQALRVLKQDSVLSCSNEKETGRMLE</sequence>
<dbReference type="PANTHER" id="PTHR47481:SF30">
    <property type="entry name" value="CCHC-TYPE DOMAIN-CONTAINING PROTEIN"/>
    <property type="match status" value="1"/>
</dbReference>
<dbReference type="EMBL" id="JAHUZN010000011">
    <property type="protein sequence ID" value="KAG8478405.1"/>
    <property type="molecule type" value="Genomic_DNA"/>
</dbReference>
<name>A0A8J5YIC9_9ROSI</name>
<dbReference type="InterPro" id="IPR001584">
    <property type="entry name" value="Integrase_cat-core"/>
</dbReference>
<proteinExistence type="predicted"/>
<dbReference type="InterPro" id="IPR013103">
    <property type="entry name" value="RVT_2"/>
</dbReference>
<evidence type="ECO:0000313" key="4">
    <source>
        <dbReference type="EMBL" id="KAG8478405.1"/>
    </source>
</evidence>
<dbReference type="SUPFAM" id="SSF56672">
    <property type="entry name" value="DNA/RNA polymerases"/>
    <property type="match status" value="1"/>
</dbReference>
<evidence type="ECO:0000256" key="1">
    <source>
        <dbReference type="ARBA" id="ARBA00022750"/>
    </source>
</evidence>
<feature type="compositionally biased region" description="Polar residues" evidence="2">
    <location>
        <begin position="229"/>
        <end position="239"/>
    </location>
</feature>